<protein>
    <submittedName>
        <fullName evidence="2">Uncharacterized protein</fullName>
    </submittedName>
</protein>
<organism evidence="2 3">
    <name type="scientific">Bipolaris oryzae ATCC 44560</name>
    <dbReference type="NCBI Taxonomy" id="930090"/>
    <lineage>
        <taxon>Eukaryota</taxon>
        <taxon>Fungi</taxon>
        <taxon>Dikarya</taxon>
        <taxon>Ascomycota</taxon>
        <taxon>Pezizomycotina</taxon>
        <taxon>Dothideomycetes</taxon>
        <taxon>Pleosporomycetidae</taxon>
        <taxon>Pleosporales</taxon>
        <taxon>Pleosporineae</taxon>
        <taxon>Pleosporaceae</taxon>
        <taxon>Bipolaris</taxon>
    </lineage>
</organism>
<proteinExistence type="predicted"/>
<keyword evidence="3" id="KW-1185">Reference proteome</keyword>
<gene>
    <name evidence="2" type="ORF">COCMIDRAFT_34548</name>
</gene>
<dbReference type="AlphaFoldDB" id="W6ZDB7"/>
<sequence>MALRNGASRQANVPEAPPSTGTSEPNRSIKSVCSDRFSLVNGLPIAFARAVTSVVLPTPGFPSNKIGFGNWSARTTRIALDCVVGASSAKVDACDDANENFGIEKAPSWKISSVFTMSIGP</sequence>
<dbReference type="EMBL" id="KI963946">
    <property type="protein sequence ID" value="EUC47985.1"/>
    <property type="molecule type" value="Genomic_DNA"/>
</dbReference>
<dbReference type="eggNOG" id="ENOG502SCK1">
    <property type="taxonomic scope" value="Eukaryota"/>
</dbReference>
<evidence type="ECO:0000313" key="2">
    <source>
        <dbReference type="EMBL" id="EUC47985.1"/>
    </source>
</evidence>
<evidence type="ECO:0000256" key="1">
    <source>
        <dbReference type="SAM" id="MobiDB-lite"/>
    </source>
</evidence>
<dbReference type="OrthoDB" id="4093716at2759"/>
<feature type="region of interest" description="Disordered" evidence="1">
    <location>
        <begin position="1"/>
        <end position="29"/>
    </location>
</feature>
<dbReference type="RefSeq" id="XP_007685500.1">
    <property type="nucleotide sequence ID" value="XM_007687310.1"/>
</dbReference>
<reference evidence="2 3" key="1">
    <citation type="journal article" date="2013" name="PLoS Genet.">
        <title>Comparative genome structure, secondary metabolite, and effector coding capacity across Cochliobolus pathogens.</title>
        <authorList>
            <person name="Condon B.J."/>
            <person name="Leng Y."/>
            <person name="Wu D."/>
            <person name="Bushley K.E."/>
            <person name="Ohm R.A."/>
            <person name="Otillar R."/>
            <person name="Martin J."/>
            <person name="Schackwitz W."/>
            <person name="Grimwood J."/>
            <person name="MohdZainudin N."/>
            <person name="Xue C."/>
            <person name="Wang R."/>
            <person name="Manning V.A."/>
            <person name="Dhillon B."/>
            <person name="Tu Z.J."/>
            <person name="Steffenson B.J."/>
            <person name="Salamov A."/>
            <person name="Sun H."/>
            <person name="Lowry S."/>
            <person name="LaButti K."/>
            <person name="Han J."/>
            <person name="Copeland A."/>
            <person name="Lindquist E."/>
            <person name="Barry K."/>
            <person name="Schmutz J."/>
            <person name="Baker S.E."/>
            <person name="Ciuffetti L.M."/>
            <person name="Grigoriev I.V."/>
            <person name="Zhong S."/>
            <person name="Turgeon B.G."/>
        </authorList>
    </citation>
    <scope>NUCLEOTIDE SEQUENCE [LARGE SCALE GENOMIC DNA]</scope>
    <source>
        <strain evidence="2 3">ATCC 44560</strain>
    </source>
</reference>
<dbReference type="Proteomes" id="UP000054032">
    <property type="component" value="Unassembled WGS sequence"/>
</dbReference>
<name>W6ZDB7_COCMI</name>
<dbReference type="KEGG" id="bor:COCMIDRAFT_34548"/>
<feature type="compositionally biased region" description="Polar residues" evidence="1">
    <location>
        <begin position="19"/>
        <end position="29"/>
    </location>
</feature>
<evidence type="ECO:0000313" key="3">
    <source>
        <dbReference type="Proteomes" id="UP000054032"/>
    </source>
</evidence>
<accession>W6ZDB7</accession>
<dbReference type="GeneID" id="19122580"/>
<dbReference type="HOGENOM" id="CLU_165607_0_0_1"/>